<organism evidence="1 2">
    <name type="scientific">Murinocardiopsis flavida</name>
    <dbReference type="NCBI Taxonomy" id="645275"/>
    <lineage>
        <taxon>Bacteria</taxon>
        <taxon>Bacillati</taxon>
        <taxon>Actinomycetota</taxon>
        <taxon>Actinomycetes</taxon>
        <taxon>Streptosporangiales</taxon>
        <taxon>Nocardiopsidaceae</taxon>
        <taxon>Murinocardiopsis</taxon>
    </lineage>
</organism>
<reference evidence="1 2" key="1">
    <citation type="submission" date="2018-03" db="EMBL/GenBank/DDBJ databases">
        <title>Genomic Encyclopedia of Archaeal and Bacterial Type Strains, Phase II (KMG-II): from individual species to whole genera.</title>
        <authorList>
            <person name="Goeker M."/>
        </authorList>
    </citation>
    <scope>NUCLEOTIDE SEQUENCE [LARGE SCALE GENOMIC DNA]</scope>
    <source>
        <strain evidence="1 2">DSM 45312</strain>
    </source>
</reference>
<keyword evidence="2" id="KW-1185">Reference proteome</keyword>
<dbReference type="RefSeq" id="WP_146165607.1">
    <property type="nucleotide sequence ID" value="NZ_PYGA01000013.1"/>
</dbReference>
<dbReference type="OrthoDB" id="5197524at2"/>
<comment type="caution">
    <text evidence="1">The sequence shown here is derived from an EMBL/GenBank/DDBJ whole genome shotgun (WGS) entry which is preliminary data.</text>
</comment>
<proteinExistence type="predicted"/>
<protein>
    <submittedName>
        <fullName evidence="1">Excisionase family DNA binding protein</fullName>
    </submittedName>
</protein>
<dbReference type="EMBL" id="PYGA01000013">
    <property type="protein sequence ID" value="PSK96025.1"/>
    <property type="molecule type" value="Genomic_DNA"/>
</dbReference>
<accession>A0A2P8DFN5</accession>
<dbReference type="Proteomes" id="UP000240542">
    <property type="component" value="Unassembled WGS sequence"/>
</dbReference>
<dbReference type="AlphaFoldDB" id="A0A2P8DFN5"/>
<evidence type="ECO:0000313" key="2">
    <source>
        <dbReference type="Proteomes" id="UP000240542"/>
    </source>
</evidence>
<gene>
    <name evidence="1" type="ORF">CLV63_113188</name>
</gene>
<dbReference type="NCBIfam" id="TIGR01764">
    <property type="entry name" value="excise"/>
    <property type="match status" value="1"/>
</dbReference>
<dbReference type="InterPro" id="IPR010093">
    <property type="entry name" value="SinI_DNA-bd"/>
</dbReference>
<sequence>MAHTTAKPATAGSANDHPFMTVQQAADALGYSHMTIRRRIELGSFPAIRMGSKAMVPRAFINDVVAAAMTGRTVTIEDFAAEWSATAAGEAAS</sequence>
<evidence type="ECO:0000313" key="1">
    <source>
        <dbReference type="EMBL" id="PSK96025.1"/>
    </source>
</evidence>
<dbReference type="GO" id="GO:0003677">
    <property type="term" value="F:DNA binding"/>
    <property type="evidence" value="ECO:0007669"/>
    <property type="project" value="InterPro"/>
</dbReference>
<name>A0A2P8DFN5_9ACTN</name>